<dbReference type="GO" id="GO:0022857">
    <property type="term" value="F:transmembrane transporter activity"/>
    <property type="evidence" value="ECO:0007669"/>
    <property type="project" value="InterPro"/>
</dbReference>
<feature type="domain" description="Major facilitator superfamily (MFS) profile" evidence="7">
    <location>
        <begin position="4"/>
        <end position="436"/>
    </location>
</feature>
<organism evidence="8 9">
    <name type="scientific">Leptospira hartskeerlii</name>
    <dbReference type="NCBI Taxonomy" id="2023177"/>
    <lineage>
        <taxon>Bacteria</taxon>
        <taxon>Pseudomonadati</taxon>
        <taxon>Spirochaetota</taxon>
        <taxon>Spirochaetia</taxon>
        <taxon>Leptospirales</taxon>
        <taxon>Leptospiraceae</taxon>
        <taxon>Leptospira</taxon>
    </lineage>
</organism>
<keyword evidence="5 6" id="KW-0472">Membrane</keyword>
<feature type="transmembrane region" description="Helical" evidence="6">
    <location>
        <begin position="249"/>
        <end position="273"/>
    </location>
</feature>
<evidence type="ECO:0000256" key="6">
    <source>
        <dbReference type="SAM" id="Phobius"/>
    </source>
</evidence>
<dbReference type="Pfam" id="PF07690">
    <property type="entry name" value="MFS_1"/>
    <property type="match status" value="2"/>
</dbReference>
<dbReference type="PANTHER" id="PTHR23504:SF15">
    <property type="entry name" value="MAJOR FACILITATOR SUPERFAMILY (MFS) PROFILE DOMAIN-CONTAINING PROTEIN"/>
    <property type="match status" value="1"/>
</dbReference>
<evidence type="ECO:0000256" key="1">
    <source>
        <dbReference type="ARBA" id="ARBA00004141"/>
    </source>
</evidence>
<evidence type="ECO:0000259" key="7">
    <source>
        <dbReference type="PROSITE" id="PS50850"/>
    </source>
</evidence>
<feature type="transmembrane region" description="Helical" evidence="6">
    <location>
        <begin position="412"/>
        <end position="431"/>
    </location>
</feature>
<proteinExistence type="predicted"/>
<dbReference type="InterPro" id="IPR036259">
    <property type="entry name" value="MFS_trans_sf"/>
</dbReference>
<feature type="transmembrane region" description="Helical" evidence="6">
    <location>
        <begin position="196"/>
        <end position="219"/>
    </location>
</feature>
<evidence type="ECO:0000313" key="9">
    <source>
        <dbReference type="Proteomes" id="UP000232196"/>
    </source>
</evidence>
<dbReference type="SUPFAM" id="SSF103473">
    <property type="entry name" value="MFS general substrate transporter"/>
    <property type="match status" value="1"/>
</dbReference>
<comment type="subcellular location">
    <subcellularLocation>
        <location evidence="1">Membrane</location>
        <topology evidence="1">Multi-pass membrane protein</topology>
    </subcellularLocation>
</comment>
<keyword evidence="9" id="KW-1185">Reference proteome</keyword>
<feature type="transmembrane region" description="Helical" evidence="6">
    <location>
        <begin position="121"/>
        <end position="144"/>
    </location>
</feature>
<dbReference type="EMBL" id="NPDN01000006">
    <property type="protein sequence ID" value="PJZ25102.1"/>
    <property type="molecule type" value="Genomic_DNA"/>
</dbReference>
<keyword evidence="4 6" id="KW-1133">Transmembrane helix</keyword>
<evidence type="ECO:0000256" key="3">
    <source>
        <dbReference type="ARBA" id="ARBA00022692"/>
    </source>
</evidence>
<dbReference type="Gene3D" id="1.20.1250.20">
    <property type="entry name" value="MFS general substrate transporter like domains"/>
    <property type="match status" value="1"/>
</dbReference>
<dbReference type="Proteomes" id="UP000232196">
    <property type="component" value="Unassembled WGS sequence"/>
</dbReference>
<feature type="transmembrane region" description="Helical" evidence="6">
    <location>
        <begin position="62"/>
        <end position="86"/>
    </location>
</feature>
<name>A0A2M9XC26_9LEPT</name>
<evidence type="ECO:0000256" key="5">
    <source>
        <dbReference type="ARBA" id="ARBA00023136"/>
    </source>
</evidence>
<sequence>MRKQSFILILTVFIDMMGFSLIFPIFPETLNHFLAQAGDPVLDLLAGWTSRILDGRTSDWKLFVALFGGIVASLYSILQFLFSPIWGKLSDGTGRRPVLVFTCTGSFLGYLVWLFSGSFSLFVLSRLITGLMGGNVSVATAAMADSTSEQDRTKGMGMIGAGIGLGFIAGPSIGGILAHTDPSYLLPFLPLDKMTIFPSVALMATAASFVNLLLILFRFRETLPHHLRKKPEGRIHPALGVFDIGSKEIMYLGFLNLYFLLFFSGFEFSLNFYLDQFLGYKPVSIGYTFVYIGLIIVFVQGGIIRRISGKVPEKNVGLLASVFLILGFSFLYFSSTSVIASEQSTFLLFVALTFLAMGSAFLNPTVSSIVSLFSSPSEQGKNLGILRSLGSFGRGISPIIFSVVYSQKGPQISFLVSGILSFVFFGLFLFVKQPTHKNQ</sequence>
<dbReference type="InterPro" id="IPR020846">
    <property type="entry name" value="MFS_dom"/>
</dbReference>
<feature type="transmembrane region" description="Helical" evidence="6">
    <location>
        <begin position="156"/>
        <end position="176"/>
    </location>
</feature>
<dbReference type="RefSeq" id="WP_100707174.1">
    <property type="nucleotide sequence ID" value="NZ_NPDL01000005.1"/>
</dbReference>
<dbReference type="PANTHER" id="PTHR23504">
    <property type="entry name" value="MAJOR FACILITATOR SUPERFAMILY DOMAIN-CONTAINING PROTEIN 10"/>
    <property type="match status" value="1"/>
</dbReference>
<dbReference type="GO" id="GO:0016020">
    <property type="term" value="C:membrane"/>
    <property type="evidence" value="ECO:0007669"/>
    <property type="project" value="UniProtKB-SubCell"/>
</dbReference>
<dbReference type="InterPro" id="IPR011701">
    <property type="entry name" value="MFS"/>
</dbReference>
<evidence type="ECO:0000256" key="2">
    <source>
        <dbReference type="ARBA" id="ARBA00022448"/>
    </source>
</evidence>
<evidence type="ECO:0000313" key="8">
    <source>
        <dbReference type="EMBL" id="PJZ25102.1"/>
    </source>
</evidence>
<feature type="transmembrane region" description="Helical" evidence="6">
    <location>
        <begin position="7"/>
        <end position="26"/>
    </location>
</feature>
<feature type="transmembrane region" description="Helical" evidence="6">
    <location>
        <begin position="385"/>
        <end position="406"/>
    </location>
</feature>
<keyword evidence="2" id="KW-0813">Transport</keyword>
<comment type="caution">
    <text evidence="8">The sequence shown here is derived from an EMBL/GenBank/DDBJ whole genome shotgun (WGS) entry which is preliminary data.</text>
</comment>
<gene>
    <name evidence="8" type="ORF">CH357_12885</name>
</gene>
<dbReference type="AlphaFoldDB" id="A0A2M9XC26"/>
<feature type="transmembrane region" description="Helical" evidence="6">
    <location>
        <begin position="346"/>
        <end position="373"/>
    </location>
</feature>
<dbReference type="OrthoDB" id="9793283at2"/>
<evidence type="ECO:0000256" key="4">
    <source>
        <dbReference type="ARBA" id="ARBA00022989"/>
    </source>
</evidence>
<reference evidence="8 9" key="1">
    <citation type="submission" date="2017-07" db="EMBL/GenBank/DDBJ databases">
        <title>Leptospira spp. isolated from tropical soils.</title>
        <authorList>
            <person name="Thibeaux R."/>
            <person name="Iraola G."/>
            <person name="Ferres I."/>
            <person name="Bierque E."/>
            <person name="Girault D."/>
            <person name="Soupe-Gilbert M.-E."/>
            <person name="Picardeau M."/>
            <person name="Goarant C."/>
        </authorList>
    </citation>
    <scope>NUCLEOTIDE SEQUENCE [LARGE SCALE GENOMIC DNA]</scope>
    <source>
        <strain evidence="8 9">MCA1-C-A1</strain>
    </source>
</reference>
<keyword evidence="3 6" id="KW-0812">Transmembrane</keyword>
<feature type="transmembrane region" description="Helical" evidence="6">
    <location>
        <begin position="285"/>
        <end position="304"/>
    </location>
</feature>
<feature type="transmembrane region" description="Helical" evidence="6">
    <location>
        <begin position="316"/>
        <end position="334"/>
    </location>
</feature>
<protein>
    <submittedName>
        <fullName evidence="8">MFS transporter</fullName>
    </submittedName>
</protein>
<feature type="transmembrane region" description="Helical" evidence="6">
    <location>
        <begin position="98"/>
        <end position="115"/>
    </location>
</feature>
<accession>A0A2M9XC26</accession>
<dbReference type="PROSITE" id="PS50850">
    <property type="entry name" value="MFS"/>
    <property type="match status" value="1"/>
</dbReference>